<comment type="caution">
    <text evidence="1">The sequence shown here is derived from an EMBL/GenBank/DDBJ whole genome shotgun (WGS) entry which is preliminary data.</text>
</comment>
<dbReference type="AlphaFoldDB" id="A0AAV3XDW5"/>
<evidence type="ECO:0000313" key="1">
    <source>
        <dbReference type="EMBL" id="GET39628.1"/>
    </source>
</evidence>
<reference evidence="1" key="1">
    <citation type="submission" date="2019-10" db="EMBL/GenBank/DDBJ databases">
        <title>Draft genome sequece of Microseira wollei NIES-4236.</title>
        <authorList>
            <person name="Yamaguchi H."/>
            <person name="Suzuki S."/>
            <person name="Kawachi M."/>
        </authorList>
    </citation>
    <scope>NUCLEOTIDE SEQUENCE</scope>
    <source>
        <strain evidence="1">NIES-4236</strain>
    </source>
</reference>
<name>A0AAV3XDW5_9CYAN</name>
<accession>A0AAV3XDW5</accession>
<gene>
    <name evidence="1" type="ORF">MiSe_43990</name>
</gene>
<protein>
    <submittedName>
        <fullName evidence="1">Uncharacterized protein</fullName>
    </submittedName>
</protein>
<dbReference type="Proteomes" id="UP001050975">
    <property type="component" value="Unassembled WGS sequence"/>
</dbReference>
<keyword evidence="2" id="KW-1185">Reference proteome</keyword>
<proteinExistence type="predicted"/>
<evidence type="ECO:0000313" key="2">
    <source>
        <dbReference type="Proteomes" id="UP001050975"/>
    </source>
</evidence>
<sequence length="49" mass="5128">MKYGAFCVAAARGLQPYEVRRLLCSGSLKAAATQKAPKGFPSLGKQSAV</sequence>
<dbReference type="EMBL" id="BLAY01000070">
    <property type="protein sequence ID" value="GET39628.1"/>
    <property type="molecule type" value="Genomic_DNA"/>
</dbReference>
<organism evidence="1 2">
    <name type="scientific">Microseira wollei NIES-4236</name>
    <dbReference type="NCBI Taxonomy" id="2530354"/>
    <lineage>
        <taxon>Bacteria</taxon>
        <taxon>Bacillati</taxon>
        <taxon>Cyanobacteriota</taxon>
        <taxon>Cyanophyceae</taxon>
        <taxon>Oscillatoriophycideae</taxon>
        <taxon>Aerosakkonematales</taxon>
        <taxon>Aerosakkonemataceae</taxon>
        <taxon>Microseira</taxon>
    </lineage>
</organism>